<evidence type="ECO:0000256" key="2">
    <source>
        <dbReference type="SAM" id="SignalP"/>
    </source>
</evidence>
<organism evidence="3 4">
    <name type="scientific">Papaver somniferum</name>
    <name type="common">Opium poppy</name>
    <dbReference type="NCBI Taxonomy" id="3469"/>
    <lineage>
        <taxon>Eukaryota</taxon>
        <taxon>Viridiplantae</taxon>
        <taxon>Streptophyta</taxon>
        <taxon>Embryophyta</taxon>
        <taxon>Tracheophyta</taxon>
        <taxon>Spermatophyta</taxon>
        <taxon>Magnoliopsida</taxon>
        <taxon>Ranunculales</taxon>
        <taxon>Papaveraceae</taxon>
        <taxon>Papaveroideae</taxon>
        <taxon>Papaver</taxon>
    </lineage>
</organism>
<evidence type="ECO:0000256" key="1">
    <source>
        <dbReference type="SAM" id="MobiDB-lite"/>
    </source>
</evidence>
<dbReference type="EMBL" id="CM010724">
    <property type="protein sequence ID" value="RZC82055.1"/>
    <property type="molecule type" value="Genomic_DNA"/>
</dbReference>
<protein>
    <submittedName>
        <fullName evidence="3">Uncharacterized protein</fullName>
    </submittedName>
</protein>
<dbReference type="Proteomes" id="UP000316621">
    <property type="component" value="Chromosome 10"/>
</dbReference>
<sequence length="151" mass="16636">MASSTNRFGLVLLILVASTTFFPGKAQADYWSCMWSKQRGTFETLRTTTIGARWGEASVTFTSETLQKLEASNRNTSNMLTIKSTETMNGTGTSSQPSSSRRVSTVELEQWRSQSTPLKRIKTAAHHQQGQSELDCGIHNSSSSINANNRP</sequence>
<evidence type="ECO:0000313" key="4">
    <source>
        <dbReference type="Proteomes" id="UP000316621"/>
    </source>
</evidence>
<feature type="chain" id="PRO_5021245899" evidence="2">
    <location>
        <begin position="29"/>
        <end position="151"/>
    </location>
</feature>
<proteinExistence type="predicted"/>
<feature type="compositionally biased region" description="Low complexity" evidence="1">
    <location>
        <begin position="93"/>
        <end position="106"/>
    </location>
</feature>
<feature type="compositionally biased region" description="Polar residues" evidence="1">
    <location>
        <begin position="72"/>
        <end position="92"/>
    </location>
</feature>
<name>A0A4Y7LCY4_PAPSO</name>
<reference evidence="3 4" key="1">
    <citation type="journal article" date="2018" name="Science">
        <title>The opium poppy genome and morphinan production.</title>
        <authorList>
            <person name="Guo L."/>
            <person name="Winzer T."/>
            <person name="Yang X."/>
            <person name="Li Y."/>
            <person name="Ning Z."/>
            <person name="He Z."/>
            <person name="Teodor R."/>
            <person name="Lu Y."/>
            <person name="Bowser T.A."/>
            <person name="Graham I.A."/>
            <person name="Ye K."/>
        </authorList>
    </citation>
    <scope>NUCLEOTIDE SEQUENCE [LARGE SCALE GENOMIC DNA]</scope>
    <source>
        <strain evidence="4">cv. HN1</strain>
        <tissue evidence="3">Leaves</tissue>
    </source>
</reference>
<dbReference type="AlphaFoldDB" id="A0A4Y7LCY4"/>
<keyword evidence="4" id="KW-1185">Reference proteome</keyword>
<feature type="signal peptide" evidence="2">
    <location>
        <begin position="1"/>
        <end position="28"/>
    </location>
</feature>
<keyword evidence="2" id="KW-0732">Signal</keyword>
<gene>
    <name evidence="3" type="ORF">C5167_044621</name>
</gene>
<feature type="compositionally biased region" description="Low complexity" evidence="1">
    <location>
        <begin position="140"/>
        <end position="151"/>
    </location>
</feature>
<evidence type="ECO:0000313" key="3">
    <source>
        <dbReference type="EMBL" id="RZC82055.1"/>
    </source>
</evidence>
<accession>A0A4Y7LCY4</accession>
<dbReference type="Gramene" id="RZC82055">
    <property type="protein sequence ID" value="RZC82055"/>
    <property type="gene ID" value="C5167_044621"/>
</dbReference>
<feature type="region of interest" description="Disordered" evidence="1">
    <location>
        <begin position="72"/>
        <end position="151"/>
    </location>
</feature>